<comment type="caution">
    <text evidence="1">The sequence shown here is derived from an EMBL/GenBank/DDBJ whole genome shotgun (WGS) entry which is preliminary data.</text>
</comment>
<keyword evidence="2" id="KW-1185">Reference proteome</keyword>
<dbReference type="EMBL" id="CM056810">
    <property type="protein sequence ID" value="KAJ8643235.1"/>
    <property type="molecule type" value="Genomic_DNA"/>
</dbReference>
<name>A0ACC2MCP5_PERAE</name>
<organism evidence="1 2">
    <name type="scientific">Persea americana</name>
    <name type="common">Avocado</name>
    <dbReference type="NCBI Taxonomy" id="3435"/>
    <lineage>
        <taxon>Eukaryota</taxon>
        <taxon>Viridiplantae</taxon>
        <taxon>Streptophyta</taxon>
        <taxon>Embryophyta</taxon>
        <taxon>Tracheophyta</taxon>
        <taxon>Spermatophyta</taxon>
        <taxon>Magnoliopsida</taxon>
        <taxon>Magnoliidae</taxon>
        <taxon>Laurales</taxon>
        <taxon>Lauraceae</taxon>
        <taxon>Persea</taxon>
    </lineage>
</organism>
<proteinExistence type="predicted"/>
<protein>
    <submittedName>
        <fullName evidence="1">Uncharacterized protein</fullName>
    </submittedName>
</protein>
<accession>A0ACC2MCP5</accession>
<dbReference type="Proteomes" id="UP001234297">
    <property type="component" value="Chromosome 2"/>
</dbReference>
<sequence length="449" mass="50079">MASLFKNRGLGKSKGEVGSSRSPVADLPSPFGELGCDLSDSEIRETAYEIFVGACRPSGGKPMTHASQSDKAIAEKMERSVSVSQQRSLSSTAASKMKKALGLKSLKKSPGKESGSPGSKRPVTVGELMRVQMKISEQSDSRIRRALLRISAGMHGKRFEQMVLPLELLQQFKASDFLDQEEYEAWQIRNLKVIEAGLLLHPHLPVENSDPSVQRLRQIIHGAFERPLETGRNSESMQVLRSAVMSLACKSSDGSAFDTYHWADGYPLNLRLYQMLLEACFDNNEETSIIEEVDEFMELIKKTWPILGLNQMLHNLCFSWILFHRFVATGQVENSLLFAADNQLVEVAKDAKATKDPMYAKILSSTLSSILGWADKRLLAYHDTFHSGNIDSMHSIVSLGVSSAMILAEDISREYRRRRKEEVDVARKTIDIYIKSSLRTAFAQACTPL</sequence>
<evidence type="ECO:0000313" key="2">
    <source>
        <dbReference type="Proteomes" id="UP001234297"/>
    </source>
</evidence>
<reference evidence="1 2" key="1">
    <citation type="journal article" date="2022" name="Hortic Res">
        <title>A haplotype resolved chromosomal level avocado genome allows analysis of novel avocado genes.</title>
        <authorList>
            <person name="Nath O."/>
            <person name="Fletcher S.J."/>
            <person name="Hayward A."/>
            <person name="Shaw L.M."/>
            <person name="Masouleh A.K."/>
            <person name="Furtado A."/>
            <person name="Henry R.J."/>
            <person name="Mitter N."/>
        </authorList>
    </citation>
    <scope>NUCLEOTIDE SEQUENCE [LARGE SCALE GENOMIC DNA]</scope>
    <source>
        <strain evidence="2">cv. Hass</strain>
    </source>
</reference>
<gene>
    <name evidence="1" type="ORF">MRB53_004983</name>
</gene>
<evidence type="ECO:0000313" key="1">
    <source>
        <dbReference type="EMBL" id="KAJ8643235.1"/>
    </source>
</evidence>